<feature type="compositionally biased region" description="Basic and acidic residues" evidence="1">
    <location>
        <begin position="437"/>
        <end position="447"/>
    </location>
</feature>
<feature type="compositionally biased region" description="Polar residues" evidence="1">
    <location>
        <begin position="55"/>
        <end position="65"/>
    </location>
</feature>
<feature type="region of interest" description="Disordered" evidence="1">
    <location>
        <begin position="1"/>
        <end position="83"/>
    </location>
</feature>
<proteinExistence type="predicted"/>
<dbReference type="OrthoDB" id="5364171at2759"/>
<protein>
    <submittedName>
        <fullName evidence="2">Uncharacterized protein</fullName>
    </submittedName>
</protein>
<feature type="compositionally biased region" description="Polar residues" evidence="1">
    <location>
        <begin position="20"/>
        <end position="30"/>
    </location>
</feature>
<keyword evidence="3" id="KW-1185">Reference proteome</keyword>
<accession>A0A6G1L2P4</accession>
<evidence type="ECO:0000313" key="2">
    <source>
        <dbReference type="EMBL" id="KAF2766862.1"/>
    </source>
</evidence>
<evidence type="ECO:0000313" key="3">
    <source>
        <dbReference type="Proteomes" id="UP000799436"/>
    </source>
</evidence>
<feature type="region of interest" description="Disordered" evidence="1">
    <location>
        <begin position="437"/>
        <end position="456"/>
    </location>
</feature>
<dbReference type="EMBL" id="ML995865">
    <property type="protein sequence ID" value="KAF2766862.1"/>
    <property type="molecule type" value="Genomic_DNA"/>
</dbReference>
<dbReference type="Proteomes" id="UP000799436">
    <property type="component" value="Unassembled WGS sequence"/>
</dbReference>
<dbReference type="AlphaFoldDB" id="A0A6G1L2P4"/>
<name>A0A6G1L2P4_9PEZI</name>
<evidence type="ECO:0000256" key="1">
    <source>
        <dbReference type="SAM" id="MobiDB-lite"/>
    </source>
</evidence>
<gene>
    <name evidence="2" type="ORF">EJ03DRAFT_167640</name>
</gene>
<organism evidence="2 3">
    <name type="scientific">Teratosphaeria nubilosa</name>
    <dbReference type="NCBI Taxonomy" id="161662"/>
    <lineage>
        <taxon>Eukaryota</taxon>
        <taxon>Fungi</taxon>
        <taxon>Dikarya</taxon>
        <taxon>Ascomycota</taxon>
        <taxon>Pezizomycotina</taxon>
        <taxon>Dothideomycetes</taxon>
        <taxon>Dothideomycetidae</taxon>
        <taxon>Mycosphaerellales</taxon>
        <taxon>Teratosphaeriaceae</taxon>
        <taxon>Teratosphaeria</taxon>
    </lineage>
</organism>
<reference evidence="2" key="1">
    <citation type="journal article" date="2020" name="Stud. Mycol.">
        <title>101 Dothideomycetes genomes: a test case for predicting lifestyles and emergence of pathogens.</title>
        <authorList>
            <person name="Haridas S."/>
            <person name="Albert R."/>
            <person name="Binder M."/>
            <person name="Bloem J."/>
            <person name="Labutti K."/>
            <person name="Salamov A."/>
            <person name="Andreopoulos B."/>
            <person name="Baker S."/>
            <person name="Barry K."/>
            <person name="Bills G."/>
            <person name="Bluhm B."/>
            <person name="Cannon C."/>
            <person name="Castanera R."/>
            <person name="Culley D."/>
            <person name="Daum C."/>
            <person name="Ezra D."/>
            <person name="Gonzalez J."/>
            <person name="Henrissat B."/>
            <person name="Kuo A."/>
            <person name="Liang C."/>
            <person name="Lipzen A."/>
            <person name="Lutzoni F."/>
            <person name="Magnuson J."/>
            <person name="Mondo S."/>
            <person name="Nolan M."/>
            <person name="Ohm R."/>
            <person name="Pangilinan J."/>
            <person name="Park H.-J."/>
            <person name="Ramirez L."/>
            <person name="Alfaro M."/>
            <person name="Sun H."/>
            <person name="Tritt A."/>
            <person name="Yoshinaga Y."/>
            <person name="Zwiers L.-H."/>
            <person name="Turgeon B."/>
            <person name="Goodwin S."/>
            <person name="Spatafora J."/>
            <person name="Crous P."/>
            <person name="Grigoriev I."/>
        </authorList>
    </citation>
    <scope>NUCLEOTIDE SEQUENCE</scope>
    <source>
        <strain evidence="2">CBS 116005</strain>
    </source>
</reference>
<sequence>MSTMPRPEMSWLSPKRRRTTPNLRTITNAPIVNGNEGTIPLSNNGQARPTRYERTPSTPTPSNAHSPLDRRPSQPSADTHVDSAVGQDGNLFYAYGRQSDDVDSRYLLTFASAAIANQWWRLLQVHFPECTRPGAQLFSFKNADLLSKVWKHPSFAHLKSKWMYMAFGDTKEHGLGGAAQGIIPVQDAQGNMLGGSASASPELGQVRREAKMVRNEMSKLEEFFESMMEAVERNTRQLAQLAAERQQSGSPQMSQWTAHLERLQLVVEQSINHKDSTEVPGGTGHASTIDFSPLTDRLKKVQEAVEQNSALLKALLERACGPDGAQQKHNNLFETTSQQTHLADLASRLDEVNRHLESLREWAEFDSEQLKELVGGQKETRSDTNANGIIDFDPLAEKLGQILESQNAARRQQDGFKAATADIDFTPVTERLARIHDSLERQAESPRRSSGSGDPKFVMSALTSHLSKIQAITESNATHIKSLQTKHSSSQDNMHIAVAQTAGQIRTLSERQVHNDENFDRRLEAVNGQVRELMTGQREMVAATRELSKAITAQNKESCEHVVIPPPRKTGRKVVGFVYDAKEGSTDGRRG</sequence>